<sequence length="536" mass="60380">MDSMWPEVEKASKEKRHELVLSGANVSERIRTDELDKNVFNLTPINFLEISKTCLESLPNLLGNLVNLTSLVLHNNKLKSLPTEISQLSKLHLLDASTNEIESLPEEFNELTNLHTLNLNCNKLTTLPNFKEMVNLHVVMMSHNNLTSFPEGLSDEALIHLNTINLGSNEIGEIPDDLSNLPSLKSIDLSENKFDAIPPEMSQCTRIKEFNFKGNKLKDRRLKKLVEQGCKPKAFLDYLGTILAKQKPAEKSSKKKKGKKVAEKDEGEVEKLVNEMEVLRLMSDDLMTVQMTEAVANVRPYIVCCIVRNLNFQKTLNMFKHFITLQTKLHDTICEKRVAATIATHDLAAVKVPLKYDALPPQDIKIHPLFGRQEVSADELVTKLRTEAEAYRREKKRNTFSGIHKYLELLDGKAEYPCLKDSEDRVISFPPITNSDITKISKTTESILIEVTSSTDMHICKKVLDELLKGMLEMGCGNPPKDGATGATAQDGDQEVPKQLTVEQVRVLDTEGHLKVVYPSRTDLNYGSLPINVKRE</sequence>
<dbReference type="InterPro" id="IPR045060">
    <property type="entry name" value="Phe-tRNA-ligase_IIc_bsu"/>
</dbReference>
<keyword evidence="2" id="KW-1185">Reference proteome</keyword>
<dbReference type="InterPro" id="IPR020825">
    <property type="entry name" value="Phe-tRNA_synthase-like_B3/B4"/>
</dbReference>
<reference evidence="1" key="1">
    <citation type="submission" date="2022-03" db="EMBL/GenBank/DDBJ databases">
        <authorList>
            <person name="Martin C."/>
        </authorList>
    </citation>
    <scope>NUCLEOTIDE SEQUENCE</scope>
</reference>
<proteinExistence type="predicted"/>
<evidence type="ECO:0000313" key="1">
    <source>
        <dbReference type="EMBL" id="CAH1779638.1"/>
    </source>
</evidence>
<gene>
    <name evidence="1" type="ORF">OFUS_LOCUS6430</name>
</gene>
<dbReference type="Pfam" id="PF13855">
    <property type="entry name" value="LRR_8"/>
    <property type="match status" value="1"/>
</dbReference>
<dbReference type="Proteomes" id="UP000749559">
    <property type="component" value="Unassembled WGS sequence"/>
</dbReference>
<dbReference type="AlphaFoldDB" id="A0A8J1TWN7"/>
<comment type="caution">
    <text evidence="1">The sequence shown here is derived from an EMBL/GenBank/DDBJ whole genome shotgun (WGS) entry which is preliminary data.</text>
</comment>
<dbReference type="GO" id="GO:0003723">
    <property type="term" value="F:RNA binding"/>
    <property type="evidence" value="ECO:0007669"/>
    <property type="project" value="InterPro"/>
</dbReference>
<dbReference type="GO" id="GO:0004826">
    <property type="term" value="F:phenylalanine-tRNA ligase activity"/>
    <property type="evidence" value="ECO:0007669"/>
    <property type="project" value="InterPro"/>
</dbReference>
<dbReference type="InterPro" id="IPR005146">
    <property type="entry name" value="B3/B4_tRNA-bd"/>
</dbReference>
<evidence type="ECO:0000313" key="2">
    <source>
        <dbReference type="Proteomes" id="UP000749559"/>
    </source>
</evidence>
<dbReference type="Gene3D" id="3.80.10.10">
    <property type="entry name" value="Ribonuclease Inhibitor"/>
    <property type="match status" value="2"/>
</dbReference>
<dbReference type="EMBL" id="CAIIXF020000003">
    <property type="protein sequence ID" value="CAH1779638.1"/>
    <property type="molecule type" value="Genomic_DNA"/>
</dbReference>
<accession>A0A8J1TWN7</accession>
<dbReference type="Pfam" id="PF00560">
    <property type="entry name" value="LRR_1"/>
    <property type="match status" value="1"/>
</dbReference>
<dbReference type="OrthoDB" id="67933at2759"/>
<dbReference type="SUPFAM" id="SSF52058">
    <property type="entry name" value="L domain-like"/>
    <property type="match status" value="1"/>
</dbReference>
<dbReference type="InterPro" id="IPR003591">
    <property type="entry name" value="Leu-rich_rpt_typical-subtyp"/>
</dbReference>
<protein>
    <submittedName>
        <fullName evidence="1">Uncharacterized protein</fullName>
    </submittedName>
</protein>
<dbReference type="InterPro" id="IPR032675">
    <property type="entry name" value="LRR_dom_sf"/>
</dbReference>
<dbReference type="PANTHER" id="PTHR10947">
    <property type="entry name" value="PHENYLALANYL-TRNA SYNTHETASE BETA CHAIN AND LEUCINE-RICH REPEAT-CONTAINING PROTEIN 47"/>
    <property type="match status" value="1"/>
</dbReference>
<dbReference type="GO" id="GO:0006432">
    <property type="term" value="P:phenylalanyl-tRNA aminoacylation"/>
    <property type="evidence" value="ECO:0007669"/>
    <property type="project" value="InterPro"/>
</dbReference>
<dbReference type="Gene3D" id="3.50.40.10">
    <property type="entry name" value="Phenylalanyl-trna Synthetase, Chain B, domain 3"/>
    <property type="match status" value="1"/>
</dbReference>
<dbReference type="SMART" id="SM00369">
    <property type="entry name" value="LRR_TYP"/>
    <property type="match status" value="6"/>
</dbReference>
<dbReference type="InterPro" id="IPR001611">
    <property type="entry name" value="Leu-rich_rpt"/>
</dbReference>
<dbReference type="PROSITE" id="PS51450">
    <property type="entry name" value="LRR"/>
    <property type="match status" value="3"/>
</dbReference>
<name>A0A8J1TWN7_OWEFU</name>
<dbReference type="PANTHER" id="PTHR10947:SF3">
    <property type="entry name" value="LEUCINE-RICH REPEAT-CONTAINING PROTEIN 47"/>
    <property type="match status" value="1"/>
</dbReference>
<organism evidence="1 2">
    <name type="scientific">Owenia fusiformis</name>
    <name type="common">Polychaete worm</name>
    <dbReference type="NCBI Taxonomy" id="6347"/>
    <lineage>
        <taxon>Eukaryota</taxon>
        <taxon>Metazoa</taxon>
        <taxon>Spiralia</taxon>
        <taxon>Lophotrochozoa</taxon>
        <taxon>Annelida</taxon>
        <taxon>Polychaeta</taxon>
        <taxon>Sedentaria</taxon>
        <taxon>Canalipalpata</taxon>
        <taxon>Sabellida</taxon>
        <taxon>Oweniida</taxon>
        <taxon>Oweniidae</taxon>
        <taxon>Owenia</taxon>
    </lineage>
</organism>
<dbReference type="SMART" id="SM00873">
    <property type="entry name" value="B3_4"/>
    <property type="match status" value="1"/>
</dbReference>